<feature type="domain" description="Histidine kinase" evidence="9">
    <location>
        <begin position="511"/>
        <end position="731"/>
    </location>
</feature>
<feature type="signal peptide" evidence="8">
    <location>
        <begin position="1"/>
        <end position="22"/>
    </location>
</feature>
<evidence type="ECO:0000313" key="13">
    <source>
        <dbReference type="EMBL" id="KXB30562.1"/>
    </source>
</evidence>
<dbReference type="PROSITE" id="PS50113">
    <property type="entry name" value="PAC"/>
    <property type="match status" value="1"/>
</dbReference>
<evidence type="ECO:0000259" key="10">
    <source>
        <dbReference type="PROSITE" id="PS50110"/>
    </source>
</evidence>
<dbReference type="InterPro" id="IPR004358">
    <property type="entry name" value="Sig_transdc_His_kin-like_C"/>
</dbReference>
<evidence type="ECO:0000313" key="14">
    <source>
        <dbReference type="Proteomes" id="UP000070186"/>
    </source>
</evidence>
<dbReference type="PROSITE" id="PS50109">
    <property type="entry name" value="HIS_KIN"/>
    <property type="match status" value="1"/>
</dbReference>
<dbReference type="InterPro" id="IPR036890">
    <property type="entry name" value="HATPase_C_sf"/>
</dbReference>
<organism evidence="13 14">
    <name type="scientific">Dechloromonas denitrificans</name>
    <dbReference type="NCBI Taxonomy" id="281362"/>
    <lineage>
        <taxon>Bacteria</taxon>
        <taxon>Pseudomonadati</taxon>
        <taxon>Pseudomonadota</taxon>
        <taxon>Betaproteobacteria</taxon>
        <taxon>Rhodocyclales</taxon>
        <taxon>Azonexaceae</taxon>
        <taxon>Dechloromonas</taxon>
    </lineage>
</organism>
<evidence type="ECO:0000259" key="9">
    <source>
        <dbReference type="PROSITE" id="PS50109"/>
    </source>
</evidence>
<feature type="domain" description="PAC" evidence="12">
    <location>
        <begin position="429"/>
        <end position="481"/>
    </location>
</feature>
<dbReference type="Gene3D" id="3.40.50.2300">
    <property type="match status" value="1"/>
</dbReference>
<dbReference type="NCBIfam" id="TIGR00229">
    <property type="entry name" value="sensory_box"/>
    <property type="match status" value="1"/>
</dbReference>
<dbReference type="FunFam" id="3.30.565.10:FF:000010">
    <property type="entry name" value="Sensor histidine kinase RcsC"/>
    <property type="match status" value="1"/>
</dbReference>
<sequence length="880" mass="97495">MRLRPLLALCLALASLPSAALAEEVLRLGLFAYRPPSVLRSQWQALADYLGQTLPGHKVELQILSQEEMDAAIRNNQLDFVLTDPTHFIHLRENSAMTGALATLARLEDGIPAPALGGVIVRRRERDELHQLADLRGKKVAAAGPVYLAGYVAQAETLRQQGIDLRELAIVFTGQPQEQVIDAVLDGRADAGFIRTGTLESLIREGKLTPGQLEVINRQPLSGFPFVASTRLYPEWPFIAMPHVAPQLARQATIALLTLDQNHPAARAAGIQGFNIPADYSPVEQAMRDLRLAPFAAPPQFTWQDVWQRYRLFLLLGVGAALAISFLAIRLSLSHRRLSSAHRERESYADKLSQERGILKTLVQTLPDLVWLKDLNGTYMACNPAFEAFFGARESEIVGKTDYDFVEPELADFFRAHDRKALAADQPSINEEWVNMASDGRRILLETTKVPMRSENGEVLGVLGVGHDVTERKRTNDELEQHRHHLEELVRERTRELVEAANRAKSSFLANMSHEIRTPLNAITGLAYVMKRSGLPPQQDERIDKIERAGQHLLGIINNILDLSKIEAEKLMLEESEFSPAAILGNIASMMAEHATAKGLALRVATDIPSTFWRGDQTRLQQALLNYTSNAIKFTEQGSITLACRIVEEDPVSSLLHFAVSDTGIGIAPDDLARLFEAFEQADSSTTRKFGGTGLGLAITRQLARLMGGDAGGESQPGLGSTFWFTVRLKKVTTPQAQPVVPATQEDPRQHLLHQHAGRRILLVEDEPVNREIALHFLREVHLQVDTAENGLAALRCVEAGDYDLILMDMQMPEMDGLEACRQIRLLAKARHLPIIAMTANSFAEDRLNCLSAGMNDFLAKPVKPAVLFATLNQWLEQGR</sequence>
<dbReference type="InterPro" id="IPR035965">
    <property type="entry name" value="PAS-like_dom_sf"/>
</dbReference>
<dbReference type="InterPro" id="IPR001789">
    <property type="entry name" value="Sig_transdc_resp-reg_receiver"/>
</dbReference>
<dbReference type="Gene3D" id="3.40.190.10">
    <property type="entry name" value="Periplasmic binding protein-like II"/>
    <property type="match status" value="2"/>
</dbReference>
<dbReference type="AlphaFoldDB" id="A0A133XI10"/>
<dbReference type="PRINTS" id="PR00344">
    <property type="entry name" value="BCTRLSENSOR"/>
</dbReference>
<dbReference type="CDD" id="cd00130">
    <property type="entry name" value="PAS"/>
    <property type="match status" value="1"/>
</dbReference>
<dbReference type="STRING" id="281362.AT959_14650"/>
<keyword evidence="3 7" id="KW-0597">Phosphoprotein</keyword>
<comment type="catalytic activity">
    <reaction evidence="1">
        <text>ATP + protein L-histidine = ADP + protein N-phospho-L-histidine.</text>
        <dbReference type="EC" id="2.7.13.3"/>
    </reaction>
</comment>
<dbReference type="SMART" id="SM00091">
    <property type="entry name" value="PAS"/>
    <property type="match status" value="1"/>
</dbReference>
<dbReference type="Gene3D" id="3.30.450.20">
    <property type="entry name" value="PAS domain"/>
    <property type="match status" value="1"/>
</dbReference>
<dbReference type="InterPro" id="IPR003594">
    <property type="entry name" value="HATPase_dom"/>
</dbReference>
<comment type="function">
    <text evidence="5">Member of the two-component regulatory system BvgS/BvgA. Phosphorylates BvgA via a four-step phosphorelay in response to environmental signals.</text>
</comment>
<dbReference type="InterPro" id="IPR003661">
    <property type="entry name" value="HisK_dim/P_dom"/>
</dbReference>
<comment type="caution">
    <text evidence="13">The sequence shown here is derived from an EMBL/GenBank/DDBJ whole genome shotgun (WGS) entry which is preliminary data.</text>
</comment>
<dbReference type="InterPro" id="IPR013656">
    <property type="entry name" value="PAS_4"/>
</dbReference>
<dbReference type="EC" id="2.7.13.3" evidence="2"/>
<dbReference type="SMART" id="SM00448">
    <property type="entry name" value="REC"/>
    <property type="match status" value="1"/>
</dbReference>
<dbReference type="CDD" id="cd17546">
    <property type="entry name" value="REC_hyHK_CKI1_RcsC-like"/>
    <property type="match status" value="1"/>
</dbReference>
<dbReference type="PANTHER" id="PTHR45339:SF1">
    <property type="entry name" value="HYBRID SIGNAL TRANSDUCTION HISTIDINE KINASE J"/>
    <property type="match status" value="1"/>
</dbReference>
<dbReference type="Gene3D" id="1.10.287.130">
    <property type="match status" value="1"/>
</dbReference>
<dbReference type="SMART" id="SM00387">
    <property type="entry name" value="HATPase_c"/>
    <property type="match status" value="1"/>
</dbReference>
<evidence type="ECO:0000256" key="6">
    <source>
        <dbReference type="ARBA" id="ARBA00070152"/>
    </source>
</evidence>
<dbReference type="InterPro" id="IPR011006">
    <property type="entry name" value="CheY-like_superfamily"/>
</dbReference>
<evidence type="ECO:0000256" key="7">
    <source>
        <dbReference type="PROSITE-ProRule" id="PRU00169"/>
    </source>
</evidence>
<dbReference type="SUPFAM" id="SSF55874">
    <property type="entry name" value="ATPase domain of HSP90 chaperone/DNA topoisomerase II/histidine kinase"/>
    <property type="match status" value="1"/>
</dbReference>
<keyword evidence="8" id="KW-0732">Signal</keyword>
<name>A0A133XI10_9RHOO</name>
<proteinExistence type="predicted"/>
<dbReference type="SMART" id="SM00086">
    <property type="entry name" value="PAC"/>
    <property type="match status" value="1"/>
</dbReference>
<accession>A0A133XI10</accession>
<dbReference type="SUPFAM" id="SSF52172">
    <property type="entry name" value="CheY-like"/>
    <property type="match status" value="1"/>
</dbReference>
<dbReference type="PANTHER" id="PTHR45339">
    <property type="entry name" value="HYBRID SIGNAL TRANSDUCTION HISTIDINE KINASE J"/>
    <property type="match status" value="1"/>
</dbReference>
<dbReference type="CDD" id="cd00082">
    <property type="entry name" value="HisKA"/>
    <property type="match status" value="1"/>
</dbReference>
<feature type="modified residue" description="4-aspartylphosphate" evidence="7">
    <location>
        <position position="809"/>
    </location>
</feature>
<dbReference type="Gene3D" id="3.30.565.10">
    <property type="entry name" value="Histidine kinase-like ATPase, C-terminal domain"/>
    <property type="match status" value="1"/>
</dbReference>
<dbReference type="SUPFAM" id="SSF53850">
    <property type="entry name" value="Periplasmic binding protein-like II"/>
    <property type="match status" value="1"/>
</dbReference>
<dbReference type="InterPro" id="IPR005467">
    <property type="entry name" value="His_kinase_dom"/>
</dbReference>
<dbReference type="Pfam" id="PF00072">
    <property type="entry name" value="Response_reg"/>
    <property type="match status" value="1"/>
</dbReference>
<feature type="domain" description="Response regulatory" evidence="10">
    <location>
        <begin position="760"/>
        <end position="876"/>
    </location>
</feature>
<dbReference type="SMART" id="SM00388">
    <property type="entry name" value="HisKA"/>
    <property type="match status" value="1"/>
</dbReference>
<evidence type="ECO:0000259" key="12">
    <source>
        <dbReference type="PROSITE" id="PS50113"/>
    </source>
</evidence>
<evidence type="ECO:0000256" key="1">
    <source>
        <dbReference type="ARBA" id="ARBA00000085"/>
    </source>
</evidence>
<dbReference type="GO" id="GO:0000155">
    <property type="term" value="F:phosphorelay sensor kinase activity"/>
    <property type="evidence" value="ECO:0007669"/>
    <property type="project" value="InterPro"/>
</dbReference>
<gene>
    <name evidence="13" type="ORF">AT959_14650</name>
</gene>
<feature type="domain" description="PAS" evidence="11">
    <location>
        <begin position="355"/>
        <end position="425"/>
    </location>
</feature>
<dbReference type="PROSITE" id="PS50110">
    <property type="entry name" value="RESPONSE_REGULATORY"/>
    <property type="match status" value="1"/>
</dbReference>
<dbReference type="EMBL" id="LODL01000021">
    <property type="protein sequence ID" value="KXB30562.1"/>
    <property type="molecule type" value="Genomic_DNA"/>
</dbReference>
<dbReference type="Pfam" id="PF12974">
    <property type="entry name" value="Phosphonate-bd"/>
    <property type="match status" value="1"/>
</dbReference>
<dbReference type="SUPFAM" id="SSF47384">
    <property type="entry name" value="Homodimeric domain of signal transducing histidine kinase"/>
    <property type="match status" value="1"/>
</dbReference>
<evidence type="ECO:0000256" key="5">
    <source>
        <dbReference type="ARBA" id="ARBA00058004"/>
    </source>
</evidence>
<evidence type="ECO:0000256" key="4">
    <source>
        <dbReference type="ARBA" id="ARBA00023012"/>
    </source>
</evidence>
<dbReference type="Proteomes" id="UP000070186">
    <property type="component" value="Unassembled WGS sequence"/>
</dbReference>
<feature type="chain" id="PRO_5007459411" description="Virulence sensor protein BvgS" evidence="8">
    <location>
        <begin position="23"/>
        <end position="880"/>
    </location>
</feature>
<dbReference type="PROSITE" id="PS50112">
    <property type="entry name" value="PAS"/>
    <property type="match status" value="1"/>
</dbReference>
<evidence type="ECO:0000256" key="8">
    <source>
        <dbReference type="SAM" id="SignalP"/>
    </source>
</evidence>
<dbReference type="Pfam" id="PF08448">
    <property type="entry name" value="PAS_4"/>
    <property type="match status" value="1"/>
</dbReference>
<dbReference type="SUPFAM" id="SSF55785">
    <property type="entry name" value="PYP-like sensor domain (PAS domain)"/>
    <property type="match status" value="1"/>
</dbReference>
<dbReference type="InterPro" id="IPR000014">
    <property type="entry name" value="PAS"/>
</dbReference>
<dbReference type="InterPro" id="IPR000700">
    <property type="entry name" value="PAS-assoc_C"/>
</dbReference>
<dbReference type="InterPro" id="IPR001610">
    <property type="entry name" value="PAC"/>
</dbReference>
<dbReference type="Pfam" id="PF02518">
    <property type="entry name" value="HATPase_c"/>
    <property type="match status" value="1"/>
</dbReference>
<evidence type="ECO:0000256" key="3">
    <source>
        <dbReference type="ARBA" id="ARBA00022553"/>
    </source>
</evidence>
<reference evidence="13 14" key="1">
    <citation type="submission" date="2015-12" db="EMBL/GenBank/DDBJ databases">
        <title>Nitrous oxide reduction kinetics distinguish bacteria harboring typical versus atypical NosZ.</title>
        <authorList>
            <person name="Yoon S."/>
            <person name="Nissen S."/>
            <person name="Park D."/>
            <person name="Sanford R.A."/>
            <person name="Loeffler F.E."/>
        </authorList>
    </citation>
    <scope>NUCLEOTIDE SEQUENCE [LARGE SCALE GENOMIC DNA]</scope>
    <source>
        <strain evidence="13 14">ATCC BAA-841</strain>
    </source>
</reference>
<dbReference type="CDD" id="cd16922">
    <property type="entry name" value="HATPase_EvgS-ArcB-TorS-like"/>
    <property type="match status" value="1"/>
</dbReference>
<keyword evidence="4" id="KW-0902">Two-component regulatory system</keyword>
<dbReference type="Pfam" id="PF00512">
    <property type="entry name" value="HisKA"/>
    <property type="match status" value="1"/>
</dbReference>
<dbReference type="InterPro" id="IPR036097">
    <property type="entry name" value="HisK_dim/P_sf"/>
</dbReference>
<evidence type="ECO:0000259" key="11">
    <source>
        <dbReference type="PROSITE" id="PS50112"/>
    </source>
</evidence>
<keyword evidence="14" id="KW-1185">Reference proteome</keyword>
<protein>
    <recommendedName>
        <fullName evidence="6">Virulence sensor protein BvgS</fullName>
        <ecNumber evidence="2">2.7.13.3</ecNumber>
    </recommendedName>
</protein>
<evidence type="ECO:0000256" key="2">
    <source>
        <dbReference type="ARBA" id="ARBA00012438"/>
    </source>
</evidence>
<dbReference type="RefSeq" id="WP_066884306.1">
    <property type="nucleotide sequence ID" value="NZ_LODL01000021.1"/>
</dbReference>